<dbReference type="SUPFAM" id="SSF48452">
    <property type="entry name" value="TPR-like"/>
    <property type="match status" value="1"/>
</dbReference>
<dbReference type="PANTHER" id="PTHR45586:SF1">
    <property type="entry name" value="LIPOPOLYSACCHARIDE ASSEMBLY PROTEIN B"/>
    <property type="match status" value="1"/>
</dbReference>
<feature type="transmembrane region" description="Helical" evidence="5">
    <location>
        <begin position="317"/>
        <end position="339"/>
    </location>
</feature>
<sequence length="585" mass="62272">MTSADGGAPDPVELALQRARLLADVGRFDDALGVIGEVLGSAPDHEELIATRGWLLLKLGRAAEAREALGALVAAQPNTAWTLYLLSAAELSLENIPAARKAADRALELEPQHPRYHLQVGYAAVAGSISGADRRVAEERVASALELGPDIPRTYEASAEIYRALGETEKAKEFVARGLALAPDDQSLHFLRAVLAGDYTPTSSKDYGGYAFAANQVAAMGEVLGMSPGNVEASQVVFGRVWAQLLRLIDAPLIMLGVVTIGIGAGMGNGPGLQNLYWAAIFAVVWPLFRLVLARLVISRAPKGYVRRMIRPIGSGVWRVVGSLTATAIGLLGVAALLWLRDAALVRVLLLLIVAGAVAGGVASVFWQARYFTAARESGIFQPGELGYRSVRIARKGLNAQLVRRCVMLALVSIVALLISRMTRADAAPVLLIITAAWVAPSIAAVLMVRRISRELGDTEYAPEGVKPSVVAGAFVGITALALGAVVVAAGIQLPWAPSDRDSAGVYTPHDERSDVFDECTGRPANRFACVIDKQQERIDQITEDMEEIEIPDFDFPDLPELDPDGTLPDVTVPEVTPAPEVVVP</sequence>
<dbReference type="RefSeq" id="WP_322134722.1">
    <property type="nucleotide sequence ID" value="NZ_CP085036.1"/>
</dbReference>
<feature type="repeat" description="TPR" evidence="3">
    <location>
        <begin position="152"/>
        <end position="185"/>
    </location>
</feature>
<feature type="transmembrane region" description="Helical" evidence="5">
    <location>
        <begin position="470"/>
        <end position="492"/>
    </location>
</feature>
<dbReference type="SMART" id="SM00028">
    <property type="entry name" value="TPR"/>
    <property type="match status" value="4"/>
</dbReference>
<proteinExistence type="predicted"/>
<reference evidence="6 7" key="1">
    <citation type="submission" date="2023-04" db="EMBL/GenBank/DDBJ databases">
        <title>Genome Encyclopedia of Bacteria and Archaea VI: Functional Genomics of Type Strains.</title>
        <authorList>
            <person name="Whitman W."/>
        </authorList>
    </citation>
    <scope>NUCLEOTIDE SEQUENCE [LARGE SCALE GENOMIC DNA]</scope>
    <source>
        <strain evidence="6 7">SG_E_30_P1</strain>
    </source>
</reference>
<feature type="region of interest" description="Disordered" evidence="4">
    <location>
        <begin position="555"/>
        <end position="585"/>
    </location>
</feature>
<feature type="transmembrane region" description="Helical" evidence="5">
    <location>
        <begin position="245"/>
        <end position="265"/>
    </location>
</feature>
<keyword evidence="1" id="KW-0677">Repeat</keyword>
<feature type="transmembrane region" description="Helical" evidence="5">
    <location>
        <begin position="345"/>
        <end position="367"/>
    </location>
</feature>
<feature type="transmembrane region" description="Helical" evidence="5">
    <location>
        <begin position="402"/>
        <end position="422"/>
    </location>
</feature>
<protein>
    <submittedName>
        <fullName evidence="6">Flp pilus assembly protein TadD</fullName>
    </submittedName>
</protein>
<evidence type="ECO:0000256" key="1">
    <source>
        <dbReference type="ARBA" id="ARBA00022737"/>
    </source>
</evidence>
<evidence type="ECO:0000313" key="6">
    <source>
        <dbReference type="EMBL" id="MDH6182445.1"/>
    </source>
</evidence>
<feature type="transmembrane region" description="Helical" evidence="5">
    <location>
        <begin position="277"/>
        <end position="297"/>
    </location>
</feature>
<keyword evidence="2 3" id="KW-0802">TPR repeat</keyword>
<dbReference type="InterPro" id="IPR011990">
    <property type="entry name" value="TPR-like_helical_dom_sf"/>
</dbReference>
<dbReference type="Gene3D" id="1.25.40.10">
    <property type="entry name" value="Tetratricopeptide repeat domain"/>
    <property type="match status" value="1"/>
</dbReference>
<dbReference type="Pfam" id="PF14559">
    <property type="entry name" value="TPR_19"/>
    <property type="match status" value="1"/>
</dbReference>
<dbReference type="InterPro" id="IPR051012">
    <property type="entry name" value="CellSynth/LPSAsmb/PSIAsmb"/>
</dbReference>
<evidence type="ECO:0000256" key="5">
    <source>
        <dbReference type="SAM" id="Phobius"/>
    </source>
</evidence>
<dbReference type="EMBL" id="JARXVQ010000001">
    <property type="protein sequence ID" value="MDH6182445.1"/>
    <property type="molecule type" value="Genomic_DNA"/>
</dbReference>
<keyword evidence="5" id="KW-0812">Transmembrane</keyword>
<name>A0ABT6KR36_9MICO</name>
<dbReference type="PANTHER" id="PTHR45586">
    <property type="entry name" value="TPR REPEAT-CONTAINING PROTEIN PA4667"/>
    <property type="match status" value="1"/>
</dbReference>
<keyword evidence="5" id="KW-0472">Membrane</keyword>
<feature type="transmembrane region" description="Helical" evidence="5">
    <location>
        <begin position="428"/>
        <end position="449"/>
    </location>
</feature>
<keyword evidence="5" id="KW-1133">Transmembrane helix</keyword>
<dbReference type="Pfam" id="PF13181">
    <property type="entry name" value="TPR_8"/>
    <property type="match status" value="1"/>
</dbReference>
<evidence type="ECO:0000256" key="2">
    <source>
        <dbReference type="ARBA" id="ARBA00022803"/>
    </source>
</evidence>
<accession>A0ABT6KR36</accession>
<dbReference type="PROSITE" id="PS50005">
    <property type="entry name" value="TPR"/>
    <property type="match status" value="1"/>
</dbReference>
<dbReference type="Proteomes" id="UP001160142">
    <property type="component" value="Unassembled WGS sequence"/>
</dbReference>
<comment type="caution">
    <text evidence="6">The sequence shown here is derived from an EMBL/GenBank/DDBJ whole genome shotgun (WGS) entry which is preliminary data.</text>
</comment>
<keyword evidence="7" id="KW-1185">Reference proteome</keyword>
<dbReference type="InterPro" id="IPR019734">
    <property type="entry name" value="TPR_rpt"/>
</dbReference>
<feature type="compositionally biased region" description="Acidic residues" evidence="4">
    <location>
        <begin position="555"/>
        <end position="564"/>
    </location>
</feature>
<organism evidence="6 7">
    <name type="scientific">Antiquaquibacter oligotrophicus</name>
    <dbReference type="NCBI Taxonomy" id="2880260"/>
    <lineage>
        <taxon>Bacteria</taxon>
        <taxon>Bacillati</taxon>
        <taxon>Actinomycetota</taxon>
        <taxon>Actinomycetes</taxon>
        <taxon>Micrococcales</taxon>
        <taxon>Microbacteriaceae</taxon>
        <taxon>Antiquaquibacter</taxon>
    </lineage>
</organism>
<evidence type="ECO:0000256" key="4">
    <source>
        <dbReference type="SAM" id="MobiDB-lite"/>
    </source>
</evidence>
<evidence type="ECO:0000313" key="7">
    <source>
        <dbReference type="Proteomes" id="UP001160142"/>
    </source>
</evidence>
<evidence type="ECO:0000256" key="3">
    <source>
        <dbReference type="PROSITE-ProRule" id="PRU00339"/>
    </source>
</evidence>
<gene>
    <name evidence="6" type="ORF">M2152_002627</name>
</gene>
<feature type="compositionally biased region" description="Low complexity" evidence="4">
    <location>
        <begin position="571"/>
        <end position="585"/>
    </location>
</feature>